<gene>
    <name evidence="2" type="ORF">KY465_04980</name>
</gene>
<keyword evidence="3" id="KW-1185">Reference proteome</keyword>
<dbReference type="PANTHER" id="PTHR42717:SF1">
    <property type="entry name" value="IMIDAZOLONEPROPIONASE AND RELATED AMIDOHYDROLASES"/>
    <property type="match status" value="1"/>
</dbReference>
<reference evidence="2" key="1">
    <citation type="submission" date="2021-07" db="EMBL/GenBank/DDBJ databases">
        <title>Pseudohoeflea marina sp. nov. a polyhydroxyalcanoate-producing bacterium.</title>
        <authorList>
            <person name="Zheng W."/>
            <person name="Yu S."/>
            <person name="Huang Y."/>
        </authorList>
    </citation>
    <scope>NUCLEOTIDE SEQUENCE</scope>
    <source>
        <strain evidence="2">DP4N28-3</strain>
    </source>
</reference>
<dbReference type="InterPro" id="IPR006680">
    <property type="entry name" value="Amidohydro-rel"/>
</dbReference>
<organism evidence="2 3">
    <name type="scientific">Pseudohoeflea coraliihabitans</name>
    <dbReference type="NCBI Taxonomy" id="2860393"/>
    <lineage>
        <taxon>Bacteria</taxon>
        <taxon>Pseudomonadati</taxon>
        <taxon>Pseudomonadota</taxon>
        <taxon>Alphaproteobacteria</taxon>
        <taxon>Hyphomicrobiales</taxon>
        <taxon>Rhizobiaceae</taxon>
        <taxon>Pseudohoeflea</taxon>
    </lineage>
</organism>
<comment type="caution">
    <text evidence="2">The sequence shown here is derived from an EMBL/GenBank/DDBJ whole genome shotgun (WGS) entry which is preliminary data.</text>
</comment>
<accession>A0ABS6WL01</accession>
<dbReference type="Proteomes" id="UP001430804">
    <property type="component" value="Unassembled WGS sequence"/>
</dbReference>
<dbReference type="Pfam" id="PF01979">
    <property type="entry name" value="Amidohydro_1"/>
    <property type="match status" value="1"/>
</dbReference>
<name>A0ABS6WL01_9HYPH</name>
<protein>
    <submittedName>
        <fullName evidence="2">Amidohydrolase/deacetylase family metallohydrolase</fullName>
    </submittedName>
</protein>
<dbReference type="InterPro" id="IPR020043">
    <property type="entry name" value="Deacetylase_Atu3266-like"/>
</dbReference>
<dbReference type="RefSeq" id="WP_219200382.1">
    <property type="nucleotide sequence ID" value="NZ_JAHWQX010000001.1"/>
</dbReference>
<evidence type="ECO:0000313" key="3">
    <source>
        <dbReference type="Proteomes" id="UP001430804"/>
    </source>
</evidence>
<dbReference type="PANTHER" id="PTHR42717">
    <property type="entry name" value="DIHYDROOROTASE-RELATED"/>
    <property type="match status" value="1"/>
</dbReference>
<dbReference type="NCBIfam" id="NF006689">
    <property type="entry name" value="PRK09237.1"/>
    <property type="match status" value="1"/>
</dbReference>
<feature type="domain" description="Amidohydrolase-related" evidence="1">
    <location>
        <begin position="63"/>
        <end position="351"/>
    </location>
</feature>
<evidence type="ECO:0000259" key="1">
    <source>
        <dbReference type="Pfam" id="PF01979"/>
    </source>
</evidence>
<dbReference type="EMBL" id="JAHWQX010000001">
    <property type="protein sequence ID" value="MBW3096626.1"/>
    <property type="molecule type" value="Genomic_DNA"/>
</dbReference>
<proteinExistence type="predicted"/>
<dbReference type="PIRSF" id="PIRSF039004">
    <property type="entry name" value="ADE_EF_0837"/>
    <property type="match status" value="1"/>
</dbReference>
<sequence length="396" mass="42208">MVEERRAGAREPYDLVIAGGRVIDPRNGQDGIADLAIEDGRIAAIGRDLSGAARQRVDAAGLLVVPGLIDLHTHIYHKATAYGVDPDPVARRSGVVTMVDAGSAGYGNFAGLRDFVFARSQFRALAYVNISYPGIFAFDRDYSFGEASVEDLLSVDHCVAAIENNRDVAVGVKVRLGPGTSGEIGLLALDRALQAAERTGLPIMTHIGKPPPSYGEIVARLRPGDVLTHCFRPAPNAPVDAAGAVLPALRAARQRGVLFDIGHGMGAFGFKSAEHAVADGFPPDIISSDVHALCIDGPAYDLLHTMSKLVACGLDLKAVIAMVTDRPARALQRDDRGHLTVGVPADITLLAEANRSFVFSDVRGEQREGRFLFESRGSFVGGVFRDADPRPFEEHA</sequence>
<evidence type="ECO:0000313" key="2">
    <source>
        <dbReference type="EMBL" id="MBW3096626.1"/>
    </source>
</evidence>